<proteinExistence type="predicted"/>
<dbReference type="Proteomes" id="UP000287033">
    <property type="component" value="Unassembled WGS sequence"/>
</dbReference>
<evidence type="ECO:0000313" key="3">
    <source>
        <dbReference type="Proteomes" id="UP000287033"/>
    </source>
</evidence>
<accession>A0A401SRC2</accession>
<gene>
    <name evidence="2" type="ORF">chiPu_0011402</name>
</gene>
<dbReference type="EMBL" id="BEZZ01000473">
    <property type="protein sequence ID" value="GCC32938.1"/>
    <property type="molecule type" value="Genomic_DNA"/>
</dbReference>
<evidence type="ECO:0000256" key="1">
    <source>
        <dbReference type="SAM" id="MobiDB-lite"/>
    </source>
</evidence>
<protein>
    <submittedName>
        <fullName evidence="2">Uncharacterized protein</fullName>
    </submittedName>
</protein>
<comment type="caution">
    <text evidence="2">The sequence shown here is derived from an EMBL/GenBank/DDBJ whole genome shotgun (WGS) entry which is preliminary data.</text>
</comment>
<reference evidence="2 3" key="1">
    <citation type="journal article" date="2018" name="Nat. Ecol. Evol.">
        <title>Shark genomes provide insights into elasmobranch evolution and the origin of vertebrates.</title>
        <authorList>
            <person name="Hara Y"/>
            <person name="Yamaguchi K"/>
            <person name="Onimaru K"/>
            <person name="Kadota M"/>
            <person name="Koyanagi M"/>
            <person name="Keeley SD"/>
            <person name="Tatsumi K"/>
            <person name="Tanaka K"/>
            <person name="Motone F"/>
            <person name="Kageyama Y"/>
            <person name="Nozu R"/>
            <person name="Adachi N"/>
            <person name="Nishimura O"/>
            <person name="Nakagawa R"/>
            <person name="Tanegashima C"/>
            <person name="Kiyatake I"/>
            <person name="Matsumoto R"/>
            <person name="Murakumo K"/>
            <person name="Nishida K"/>
            <person name="Terakita A"/>
            <person name="Kuratani S"/>
            <person name="Sato K"/>
            <person name="Hyodo S Kuraku.S."/>
        </authorList>
    </citation>
    <scope>NUCLEOTIDE SEQUENCE [LARGE SCALE GENOMIC DNA]</scope>
</reference>
<dbReference type="AlphaFoldDB" id="A0A401SRC2"/>
<organism evidence="2 3">
    <name type="scientific">Chiloscyllium punctatum</name>
    <name type="common">Brownbanded bambooshark</name>
    <name type="synonym">Hemiscyllium punctatum</name>
    <dbReference type="NCBI Taxonomy" id="137246"/>
    <lineage>
        <taxon>Eukaryota</taxon>
        <taxon>Metazoa</taxon>
        <taxon>Chordata</taxon>
        <taxon>Craniata</taxon>
        <taxon>Vertebrata</taxon>
        <taxon>Chondrichthyes</taxon>
        <taxon>Elasmobranchii</taxon>
        <taxon>Galeomorphii</taxon>
        <taxon>Galeoidea</taxon>
        <taxon>Orectolobiformes</taxon>
        <taxon>Hemiscylliidae</taxon>
        <taxon>Chiloscyllium</taxon>
    </lineage>
</organism>
<keyword evidence="3" id="KW-1185">Reference proteome</keyword>
<name>A0A401SRC2_CHIPU</name>
<sequence>MTPSVSQSVSQSPRSRHRLVSTVLDALTSDASRRWRHCACLRRRRREAGGEGGAIFTGFYFPLPFPHLLTTTFAESREKPGWTSTATSGQAAKPTEDSAHVVAAARTVTASRPDCDSFLA</sequence>
<evidence type="ECO:0000313" key="2">
    <source>
        <dbReference type="EMBL" id="GCC32938.1"/>
    </source>
</evidence>
<feature type="region of interest" description="Disordered" evidence="1">
    <location>
        <begin position="76"/>
        <end position="98"/>
    </location>
</feature>